<dbReference type="SUPFAM" id="SSF48403">
    <property type="entry name" value="Ankyrin repeat"/>
    <property type="match status" value="1"/>
</dbReference>
<evidence type="ECO:0000256" key="3">
    <source>
        <dbReference type="PROSITE-ProRule" id="PRU00023"/>
    </source>
</evidence>
<dbReference type="PANTHER" id="PTHR24189:SF50">
    <property type="entry name" value="ANKYRIN REPEAT AND SOCS BOX PROTEIN 2"/>
    <property type="match status" value="1"/>
</dbReference>
<reference evidence="5" key="1">
    <citation type="journal article" date="2017" name="Genome Biol.">
        <title>Comparative genomics reveals high biological diversity and specific adaptations in the industrially and medically important fungal genus Aspergillus.</title>
        <authorList>
            <person name="de Vries R.P."/>
            <person name="Riley R."/>
            <person name="Wiebenga A."/>
            <person name="Aguilar-Osorio G."/>
            <person name="Amillis S."/>
            <person name="Uchima C.A."/>
            <person name="Anderluh G."/>
            <person name="Asadollahi M."/>
            <person name="Askin M."/>
            <person name="Barry K."/>
            <person name="Battaglia E."/>
            <person name="Bayram O."/>
            <person name="Benocci T."/>
            <person name="Braus-Stromeyer S.A."/>
            <person name="Caldana C."/>
            <person name="Canovas D."/>
            <person name="Cerqueira G.C."/>
            <person name="Chen F."/>
            <person name="Chen W."/>
            <person name="Choi C."/>
            <person name="Clum A."/>
            <person name="Dos Santos R.A."/>
            <person name="Damasio A.R."/>
            <person name="Diallinas G."/>
            <person name="Emri T."/>
            <person name="Fekete E."/>
            <person name="Flipphi M."/>
            <person name="Freyberg S."/>
            <person name="Gallo A."/>
            <person name="Gournas C."/>
            <person name="Habgood R."/>
            <person name="Hainaut M."/>
            <person name="Harispe M.L."/>
            <person name="Henrissat B."/>
            <person name="Hilden K.S."/>
            <person name="Hope R."/>
            <person name="Hossain A."/>
            <person name="Karabika E."/>
            <person name="Karaffa L."/>
            <person name="Karanyi Z."/>
            <person name="Krasevec N."/>
            <person name="Kuo A."/>
            <person name="Kusch H."/>
            <person name="LaButti K."/>
            <person name="Lagendijk E.L."/>
            <person name="Lapidus A."/>
            <person name="Levasseur A."/>
            <person name="Lindquist E."/>
            <person name="Lipzen A."/>
            <person name="Logrieco A.F."/>
            <person name="MacCabe A."/>
            <person name="Maekelae M.R."/>
            <person name="Malavazi I."/>
            <person name="Melin P."/>
            <person name="Meyer V."/>
            <person name="Mielnichuk N."/>
            <person name="Miskei M."/>
            <person name="Molnar A.P."/>
            <person name="Mule G."/>
            <person name="Ngan C.Y."/>
            <person name="Orejas M."/>
            <person name="Orosz E."/>
            <person name="Ouedraogo J.P."/>
            <person name="Overkamp K.M."/>
            <person name="Park H.-S."/>
            <person name="Perrone G."/>
            <person name="Piumi F."/>
            <person name="Punt P.J."/>
            <person name="Ram A.F."/>
            <person name="Ramon A."/>
            <person name="Rauscher S."/>
            <person name="Record E."/>
            <person name="Riano-Pachon D.M."/>
            <person name="Robert V."/>
            <person name="Roehrig J."/>
            <person name="Ruller R."/>
            <person name="Salamov A."/>
            <person name="Salih N.S."/>
            <person name="Samson R.A."/>
            <person name="Sandor E."/>
            <person name="Sanguinetti M."/>
            <person name="Schuetze T."/>
            <person name="Sepcic K."/>
            <person name="Shelest E."/>
            <person name="Sherlock G."/>
            <person name="Sophianopoulou V."/>
            <person name="Squina F.M."/>
            <person name="Sun H."/>
            <person name="Susca A."/>
            <person name="Todd R.B."/>
            <person name="Tsang A."/>
            <person name="Unkles S.E."/>
            <person name="van de Wiele N."/>
            <person name="van Rossen-Uffink D."/>
            <person name="Oliveira J.V."/>
            <person name="Vesth T.C."/>
            <person name="Visser J."/>
            <person name="Yu J.-H."/>
            <person name="Zhou M."/>
            <person name="Andersen M.R."/>
            <person name="Archer D.B."/>
            <person name="Baker S.E."/>
            <person name="Benoit I."/>
            <person name="Brakhage A.A."/>
            <person name="Braus G.H."/>
            <person name="Fischer R."/>
            <person name="Frisvad J.C."/>
            <person name="Goldman G.H."/>
            <person name="Houbraken J."/>
            <person name="Oakley B."/>
            <person name="Pocsi I."/>
            <person name="Scazzocchio C."/>
            <person name="Seiboth B."/>
            <person name="vanKuyk P.A."/>
            <person name="Wortman J."/>
            <person name="Dyer P.S."/>
            <person name="Grigoriev I.V."/>
        </authorList>
    </citation>
    <scope>NUCLEOTIDE SEQUENCE [LARGE SCALE GENOMIC DNA]</scope>
    <source>
        <strain evidence="5">ATCC 16872 / CBS 172.66 / WB 5094</strain>
    </source>
</reference>
<dbReference type="GeneID" id="30973402"/>
<dbReference type="PANTHER" id="PTHR24189">
    <property type="entry name" value="MYOTROPHIN"/>
    <property type="match status" value="1"/>
</dbReference>
<dbReference type="OMA" id="HMVAQYA"/>
<keyword evidence="2 3" id="KW-0040">ANK repeat</keyword>
<evidence type="ECO:0000313" key="4">
    <source>
        <dbReference type="EMBL" id="OJJ99577.1"/>
    </source>
</evidence>
<dbReference type="OrthoDB" id="194358at2759"/>
<dbReference type="EMBL" id="KV878977">
    <property type="protein sequence ID" value="OJJ99577.1"/>
    <property type="molecule type" value="Genomic_DNA"/>
</dbReference>
<organism evidence="4 5">
    <name type="scientific">Aspergillus aculeatus (strain ATCC 16872 / CBS 172.66 / WB 5094)</name>
    <dbReference type="NCBI Taxonomy" id="690307"/>
    <lineage>
        <taxon>Eukaryota</taxon>
        <taxon>Fungi</taxon>
        <taxon>Dikarya</taxon>
        <taxon>Ascomycota</taxon>
        <taxon>Pezizomycotina</taxon>
        <taxon>Eurotiomycetes</taxon>
        <taxon>Eurotiomycetidae</taxon>
        <taxon>Eurotiales</taxon>
        <taxon>Aspergillaceae</taxon>
        <taxon>Aspergillus</taxon>
        <taxon>Aspergillus subgen. Circumdati</taxon>
    </lineage>
</organism>
<dbReference type="Gene3D" id="1.25.40.20">
    <property type="entry name" value="Ankyrin repeat-containing domain"/>
    <property type="match status" value="1"/>
</dbReference>
<name>A0A1L9WUJ7_ASPA1</name>
<dbReference type="VEuPathDB" id="FungiDB:ASPACDRAFT_28752"/>
<dbReference type="AlphaFoldDB" id="A0A1L9WUJ7"/>
<proteinExistence type="predicted"/>
<evidence type="ECO:0000256" key="2">
    <source>
        <dbReference type="ARBA" id="ARBA00023043"/>
    </source>
</evidence>
<dbReference type="RefSeq" id="XP_020055917.1">
    <property type="nucleotide sequence ID" value="XM_020199588.1"/>
</dbReference>
<protein>
    <submittedName>
        <fullName evidence="4">Uncharacterized protein</fullName>
    </submittedName>
</protein>
<keyword evidence="5" id="KW-1185">Reference proteome</keyword>
<dbReference type="InterPro" id="IPR002110">
    <property type="entry name" value="Ankyrin_rpt"/>
</dbReference>
<feature type="repeat" description="ANK" evidence="3">
    <location>
        <begin position="153"/>
        <end position="180"/>
    </location>
</feature>
<dbReference type="InterPro" id="IPR050745">
    <property type="entry name" value="Multifunctional_regulatory"/>
</dbReference>
<evidence type="ECO:0000313" key="5">
    <source>
        <dbReference type="Proteomes" id="UP000184546"/>
    </source>
</evidence>
<dbReference type="Proteomes" id="UP000184546">
    <property type="component" value="Unassembled WGS sequence"/>
</dbReference>
<dbReference type="STRING" id="690307.A0A1L9WUJ7"/>
<sequence>MSAGYYNDLPISSPIDRTCIDRTPPPSTPFDHLCRKGPLSALQEALSTKPLSPAFLHRALTHALQAGNLQTAEYLLTSGAPILERTPVSILEGPEDQRLRLFDLLNRRGWHPHTHRPVDRIMLSRVVNDAPVLEWFLAHGFNPDDVGPTTGAQGLTPLELAANYGNLESVRLLLDAGANIQEGAPLHRAAGRCPGGWNPHVCPDHKIQNEDSDRAQIPIMELLVERGAKVNAAEETQHMTHRYAIVYAVVAGARHRVRWLLARGGDPDLRGPFGSARENAQRTGRQDLIELMD</sequence>
<dbReference type="InterPro" id="IPR036770">
    <property type="entry name" value="Ankyrin_rpt-contain_sf"/>
</dbReference>
<accession>A0A1L9WUJ7</accession>
<dbReference type="Pfam" id="PF00023">
    <property type="entry name" value="Ank"/>
    <property type="match status" value="1"/>
</dbReference>
<keyword evidence="1" id="KW-0677">Repeat</keyword>
<dbReference type="SMART" id="SM00248">
    <property type="entry name" value="ANK"/>
    <property type="match status" value="3"/>
</dbReference>
<dbReference type="PROSITE" id="PS50297">
    <property type="entry name" value="ANK_REP_REGION"/>
    <property type="match status" value="1"/>
</dbReference>
<dbReference type="PROSITE" id="PS50088">
    <property type="entry name" value="ANK_REPEAT"/>
    <property type="match status" value="1"/>
</dbReference>
<dbReference type="PRINTS" id="PR01415">
    <property type="entry name" value="ANKYRIN"/>
</dbReference>
<gene>
    <name evidence="4" type="ORF">ASPACDRAFT_28752</name>
</gene>
<evidence type="ECO:0000256" key="1">
    <source>
        <dbReference type="ARBA" id="ARBA00022737"/>
    </source>
</evidence>